<accession>A0A168LPT9</accession>
<name>A0A168LPT9_9CLOT</name>
<keyword evidence="1" id="KW-0472">Membrane</keyword>
<dbReference type="AlphaFoldDB" id="A0A168LPT9"/>
<sequence length="68" mass="7157">MAVQIILVMFIVGIALGFVGAGGSGFIISILTVIFGFTIHVSLGTALAAMIFHPYLELLATIEKATLY</sequence>
<keyword evidence="1" id="KW-1133">Transmembrane helix</keyword>
<protein>
    <recommendedName>
        <fullName evidence="4">Sulfite exporter TauE/SafE family protein</fullName>
    </recommendedName>
</protein>
<feature type="transmembrane region" description="Helical" evidence="1">
    <location>
        <begin position="34"/>
        <end position="56"/>
    </location>
</feature>
<evidence type="ECO:0000256" key="1">
    <source>
        <dbReference type="SAM" id="Phobius"/>
    </source>
</evidence>
<evidence type="ECO:0008006" key="4">
    <source>
        <dbReference type="Google" id="ProtNLM"/>
    </source>
</evidence>
<feature type="transmembrane region" description="Helical" evidence="1">
    <location>
        <begin position="7"/>
        <end position="28"/>
    </location>
</feature>
<keyword evidence="1" id="KW-0812">Transmembrane</keyword>
<dbReference type="PATRIC" id="fig|1538.10.peg.3366"/>
<gene>
    <name evidence="2" type="ORF">WY13_03311</name>
</gene>
<dbReference type="EMBL" id="LITT01000058">
    <property type="protein sequence ID" value="OAA83524.1"/>
    <property type="molecule type" value="Genomic_DNA"/>
</dbReference>
<organism evidence="2 3">
    <name type="scientific">Clostridium ljungdahlii</name>
    <dbReference type="NCBI Taxonomy" id="1538"/>
    <lineage>
        <taxon>Bacteria</taxon>
        <taxon>Bacillati</taxon>
        <taxon>Bacillota</taxon>
        <taxon>Clostridia</taxon>
        <taxon>Eubacteriales</taxon>
        <taxon>Clostridiaceae</taxon>
        <taxon>Clostridium</taxon>
    </lineage>
</organism>
<comment type="caution">
    <text evidence="2">The sequence shown here is derived from an EMBL/GenBank/DDBJ whole genome shotgun (WGS) entry which is preliminary data.</text>
</comment>
<evidence type="ECO:0000313" key="3">
    <source>
        <dbReference type="Proteomes" id="UP000077407"/>
    </source>
</evidence>
<reference evidence="2 3" key="1">
    <citation type="journal article" date="2015" name="Biotechnol. Bioeng.">
        <title>Genome sequence and phenotypic characterization of Caulobacter segnis.</title>
        <authorList>
            <person name="Patel S."/>
            <person name="Fletcher B."/>
            <person name="Scott D.C."/>
            <person name="Ely B."/>
        </authorList>
    </citation>
    <scope>NUCLEOTIDE SEQUENCE [LARGE SCALE GENOMIC DNA]</scope>
    <source>
        <strain evidence="2 3">ERI-2</strain>
    </source>
</reference>
<proteinExistence type="predicted"/>
<dbReference type="Proteomes" id="UP000077407">
    <property type="component" value="Unassembled WGS sequence"/>
</dbReference>
<evidence type="ECO:0000313" key="2">
    <source>
        <dbReference type="EMBL" id="OAA83524.1"/>
    </source>
</evidence>